<dbReference type="Proteomes" id="UP001148786">
    <property type="component" value="Unassembled WGS sequence"/>
</dbReference>
<evidence type="ECO:0000313" key="1">
    <source>
        <dbReference type="EMBL" id="KAJ3489689.1"/>
    </source>
</evidence>
<protein>
    <submittedName>
        <fullName evidence="1">Uncharacterized protein</fullName>
    </submittedName>
</protein>
<accession>A0A9W8JPU4</accession>
<reference evidence="1" key="1">
    <citation type="submission" date="2022-07" db="EMBL/GenBank/DDBJ databases">
        <title>Genome Sequence of Agrocybe chaxingu.</title>
        <authorList>
            <person name="Buettner E."/>
        </authorList>
    </citation>
    <scope>NUCLEOTIDE SEQUENCE</scope>
    <source>
        <strain evidence="1">MP-N11</strain>
    </source>
</reference>
<dbReference type="EMBL" id="JANKHO010002696">
    <property type="protein sequence ID" value="KAJ3489689.1"/>
    <property type="molecule type" value="Genomic_DNA"/>
</dbReference>
<evidence type="ECO:0000313" key="2">
    <source>
        <dbReference type="Proteomes" id="UP001148786"/>
    </source>
</evidence>
<dbReference type="AlphaFoldDB" id="A0A9W8JPU4"/>
<sequence>MDVDVPDDGVIANGDASAVSISGPVSNGAADGDAACISGAANGAAPSSPVPVASTEDRRLVKAPLPSTSLAGFTVALGRMGREKSERDFQEQICRPVEKLQEFWESHCVRCYLKDATDRDRRTDYGHRTDLCGAGGIAPLRHLNFPKSMICYTCCCPMGTQRSTHPTTVGRGCPRSDVFKRLANAYWVGGFEARLSLIKDGSVSTDAKFAQWLSSVDPSMKDADPHLSVLRIWPFIRDFYLVDALEADVATMQTDLAAVMELMGLELDIAPFFDLFELASAVVREALVHDDALAGEPEILTLLQVAVSVACALHSIYRVLVALYAVPR</sequence>
<comment type="caution">
    <text evidence="1">The sequence shown here is derived from an EMBL/GenBank/DDBJ whole genome shotgun (WGS) entry which is preliminary data.</text>
</comment>
<keyword evidence="2" id="KW-1185">Reference proteome</keyword>
<organism evidence="1 2">
    <name type="scientific">Agrocybe chaxingu</name>
    <dbReference type="NCBI Taxonomy" id="84603"/>
    <lineage>
        <taxon>Eukaryota</taxon>
        <taxon>Fungi</taxon>
        <taxon>Dikarya</taxon>
        <taxon>Basidiomycota</taxon>
        <taxon>Agaricomycotina</taxon>
        <taxon>Agaricomycetes</taxon>
        <taxon>Agaricomycetidae</taxon>
        <taxon>Agaricales</taxon>
        <taxon>Agaricineae</taxon>
        <taxon>Strophariaceae</taxon>
        <taxon>Agrocybe</taxon>
    </lineage>
</organism>
<gene>
    <name evidence="1" type="ORF">NLJ89_g11504</name>
</gene>
<name>A0A9W8JPU4_9AGAR</name>
<proteinExistence type="predicted"/>